<protein>
    <submittedName>
        <fullName evidence="9">Oligoendopeptidase F</fullName>
    </submittedName>
</protein>
<dbReference type="InterPro" id="IPR001567">
    <property type="entry name" value="Pept_M3A_M3B_dom"/>
</dbReference>
<dbReference type="GO" id="GO:0006518">
    <property type="term" value="P:peptide metabolic process"/>
    <property type="evidence" value="ECO:0007669"/>
    <property type="project" value="TreeGrafter"/>
</dbReference>
<accession>I2F1G1</accession>
<dbReference type="EMBL" id="CP003532">
    <property type="protein sequence ID" value="AFK05764.1"/>
    <property type="molecule type" value="Genomic_DNA"/>
</dbReference>
<dbReference type="PANTHER" id="PTHR11804:SF5">
    <property type="entry name" value="OLIGOENDOPEPTIDASE F"/>
    <property type="match status" value="1"/>
</dbReference>
<dbReference type="Pfam" id="PF01432">
    <property type="entry name" value="Peptidase_M3"/>
    <property type="match status" value="1"/>
</dbReference>
<keyword evidence="1 6" id="KW-0645">Protease</keyword>
<evidence type="ECO:0000259" key="8">
    <source>
        <dbReference type="Pfam" id="PF08439"/>
    </source>
</evidence>
<dbReference type="STRING" id="660470.Theba_0009"/>
<gene>
    <name evidence="9" type="ORF">Theba_0009</name>
</gene>
<dbReference type="RefSeq" id="WP_014729947.1">
    <property type="nucleotide sequence ID" value="NC_017934.1"/>
</dbReference>
<organism evidence="9 10">
    <name type="scientific">Mesotoga prima MesG1.Ag.4.2</name>
    <dbReference type="NCBI Taxonomy" id="660470"/>
    <lineage>
        <taxon>Bacteria</taxon>
        <taxon>Thermotogati</taxon>
        <taxon>Thermotogota</taxon>
        <taxon>Thermotogae</taxon>
        <taxon>Kosmotogales</taxon>
        <taxon>Kosmotogaceae</taxon>
        <taxon>Mesotoga</taxon>
    </lineage>
</organism>
<dbReference type="InterPro" id="IPR013647">
    <property type="entry name" value="OligopepF_N_dom"/>
</dbReference>
<dbReference type="InterPro" id="IPR042088">
    <property type="entry name" value="OligoPept_F_C"/>
</dbReference>
<dbReference type="Pfam" id="PF08439">
    <property type="entry name" value="Peptidase_M3_N"/>
    <property type="match status" value="1"/>
</dbReference>
<evidence type="ECO:0000313" key="10">
    <source>
        <dbReference type="Proteomes" id="UP000002881"/>
    </source>
</evidence>
<evidence type="ECO:0000259" key="7">
    <source>
        <dbReference type="Pfam" id="PF01432"/>
    </source>
</evidence>
<dbReference type="HOGENOM" id="CLU_021290_3_0_0"/>
<dbReference type="Proteomes" id="UP000002881">
    <property type="component" value="Chromosome"/>
</dbReference>
<dbReference type="InterPro" id="IPR045090">
    <property type="entry name" value="Pept_M3A_M3B"/>
</dbReference>
<name>I2F1G1_9BACT</name>
<dbReference type="Gene3D" id="1.20.140.70">
    <property type="entry name" value="Oligopeptidase f, N-terminal domain"/>
    <property type="match status" value="1"/>
</dbReference>
<reference evidence="9 10" key="1">
    <citation type="journal article" date="2012" name="Genome Biol. Evol.">
        <title>Genome Sequence of the Mesophilic Thermotogales Bacterium Mesotoga prima MesG1.Ag.4.2 Reveals the Largest Thermotogales Genome To Date.</title>
        <authorList>
            <person name="Zhaxybayeva O."/>
            <person name="Swithers K.S."/>
            <person name="Foght J."/>
            <person name="Green A.G."/>
            <person name="Bruce D."/>
            <person name="Detter C."/>
            <person name="Han S."/>
            <person name="Teshima H."/>
            <person name="Han J."/>
            <person name="Woyke T."/>
            <person name="Pitluck S."/>
            <person name="Nolan M."/>
            <person name="Ivanova N."/>
            <person name="Pati A."/>
            <person name="Land M.L."/>
            <person name="Dlutek M."/>
            <person name="Doolittle W.F."/>
            <person name="Noll K.M."/>
            <person name="Nesbo C.L."/>
        </authorList>
    </citation>
    <scope>NUCLEOTIDE SEQUENCE [LARGE SCALE GENOMIC DNA]</scope>
    <source>
        <strain evidence="10">mesG1.Ag.4.2</strain>
    </source>
</reference>
<dbReference type="Gene3D" id="1.10.1370.20">
    <property type="entry name" value="Oligoendopeptidase f, C-terminal domain"/>
    <property type="match status" value="1"/>
</dbReference>
<evidence type="ECO:0000256" key="1">
    <source>
        <dbReference type="ARBA" id="ARBA00022670"/>
    </source>
</evidence>
<keyword evidence="2 6" id="KW-0479">Metal-binding</keyword>
<keyword evidence="3 6" id="KW-0378">Hydrolase</keyword>
<dbReference type="eggNOG" id="COG1164">
    <property type="taxonomic scope" value="Bacteria"/>
</dbReference>
<feature type="domain" description="Peptidase M3A/M3B catalytic" evidence="7">
    <location>
        <begin position="353"/>
        <end position="579"/>
    </location>
</feature>
<dbReference type="GO" id="GO:0046872">
    <property type="term" value="F:metal ion binding"/>
    <property type="evidence" value="ECO:0007669"/>
    <property type="project" value="UniProtKB-UniRule"/>
</dbReference>
<dbReference type="GO" id="GO:0006508">
    <property type="term" value="P:proteolysis"/>
    <property type="evidence" value="ECO:0007669"/>
    <property type="project" value="UniProtKB-KW"/>
</dbReference>
<dbReference type="PANTHER" id="PTHR11804">
    <property type="entry name" value="PROTEASE M3 THIMET OLIGOPEPTIDASE-RELATED"/>
    <property type="match status" value="1"/>
</dbReference>
<evidence type="ECO:0000256" key="4">
    <source>
        <dbReference type="ARBA" id="ARBA00022833"/>
    </source>
</evidence>
<dbReference type="GeneID" id="87105881"/>
<evidence type="ECO:0000256" key="5">
    <source>
        <dbReference type="ARBA" id="ARBA00023049"/>
    </source>
</evidence>
<proteinExistence type="inferred from homology"/>
<dbReference type="GO" id="GO:0004222">
    <property type="term" value="F:metalloendopeptidase activity"/>
    <property type="evidence" value="ECO:0007669"/>
    <property type="project" value="InterPro"/>
</dbReference>
<evidence type="ECO:0000256" key="6">
    <source>
        <dbReference type="RuleBase" id="RU003435"/>
    </source>
</evidence>
<keyword evidence="5 6" id="KW-0482">Metalloprotease</keyword>
<evidence type="ECO:0000256" key="3">
    <source>
        <dbReference type="ARBA" id="ARBA00022801"/>
    </source>
</evidence>
<comment type="cofactor">
    <cofactor evidence="6">
        <name>Zn(2+)</name>
        <dbReference type="ChEBI" id="CHEBI:29105"/>
    </cofactor>
    <text evidence="6">Binds 1 zinc ion.</text>
</comment>
<dbReference type="KEGG" id="mpg:Theba_0009"/>
<dbReference type="AlphaFoldDB" id="I2F1G1"/>
<dbReference type="SUPFAM" id="SSF55486">
    <property type="entry name" value="Metalloproteases ('zincins'), catalytic domain"/>
    <property type="match status" value="1"/>
</dbReference>
<keyword evidence="10" id="KW-1185">Reference proteome</keyword>
<feature type="domain" description="Oligopeptidase F N-terminal" evidence="8">
    <location>
        <begin position="116"/>
        <end position="183"/>
    </location>
</feature>
<evidence type="ECO:0000313" key="9">
    <source>
        <dbReference type="EMBL" id="AFK05764.1"/>
    </source>
</evidence>
<dbReference type="CDD" id="cd09610">
    <property type="entry name" value="M3B_PepF"/>
    <property type="match status" value="1"/>
</dbReference>
<sequence length="598" mass="69263">MSKLNEREIIEWDLTRLYASLDDETIFEDIKTVLREKDELVRDYRGRISGENISARELRGLLEKSESLLNRAGKLSMFAYLNHSVLTADSATQKLVRKMDDLEAALESGLMFIKLELARVSDDFFSELNECDELKNYRHYFDLVRALRDHQLSEPEEDIIVRKDITGKMAMLNLFDEFTSTFEYRIFIDGEEKVLTESEVENLRSHGDEGIRKKAFESLFRKTEENSVILTNIYNSLAKDWDLDASKRHFSSPISMRNIENEVSDESVQNLIDATTQGYSIVQDYYRLKARVMNKEILLHSDIYAPLADSRDIFSWQEAKNMILEVMGNFDSQSGRIISGFFDGEYIHGSIIPGKRSGAFCYYASPEVHPYVLVNFGGKTSDVLTLAHELGHGLHGVLSSKQTHLNYETPLTMAETASIFSEMLMTDFLLDNISGKAEKLSLISKRMEEILASTARQNMFTRFEMAAHSIISREFLSFKELSDLYFEELKLMFADTIVFFPESKFEWARIPHIFHTPFYCYAYNFAQLLVISLYRMYLEDGDVFKRRYIRLLESGSSDSPEILLKSVGIDISEPYFWENGLHFIQENFLERLRDIIDS</sequence>
<keyword evidence="4 6" id="KW-0862">Zinc</keyword>
<evidence type="ECO:0000256" key="2">
    <source>
        <dbReference type="ARBA" id="ARBA00022723"/>
    </source>
</evidence>
<comment type="similarity">
    <text evidence="6">Belongs to the peptidase M3 family.</text>
</comment>